<organism evidence="2 3">
    <name type="scientific">Desulfofustis glycolicus DSM 9705</name>
    <dbReference type="NCBI Taxonomy" id="1121409"/>
    <lineage>
        <taxon>Bacteria</taxon>
        <taxon>Pseudomonadati</taxon>
        <taxon>Thermodesulfobacteriota</taxon>
        <taxon>Desulfobulbia</taxon>
        <taxon>Desulfobulbales</taxon>
        <taxon>Desulfocapsaceae</taxon>
        <taxon>Desulfofustis</taxon>
    </lineage>
</organism>
<evidence type="ECO:0000313" key="3">
    <source>
        <dbReference type="Proteomes" id="UP000184139"/>
    </source>
</evidence>
<keyword evidence="1" id="KW-0472">Membrane</keyword>
<proteinExistence type="predicted"/>
<dbReference type="InterPro" id="IPR012902">
    <property type="entry name" value="N_methyl_site"/>
</dbReference>
<sequence>MKRDYKKKLIMGGNGGFSLIELMVAIAIVGIVLVSLSAVFERSGRLYTTQNVSAALQEEVRAAVEIIAREARMAGFDPLKTGDFELKTATSTHLRFTTDLNEDGAVATTGFPNCERLSFRYSAAQQALQIVCNEGGAGQDIQVLIGNSDTLVTAVDFAYRDNDGNPTTFVNQMRSMVITLTAEAPAGRTGMIERSYTTWVDFRNMASNAAYN</sequence>
<dbReference type="EMBL" id="FQXS01000018">
    <property type="protein sequence ID" value="SHH95942.1"/>
    <property type="molecule type" value="Genomic_DNA"/>
</dbReference>
<dbReference type="SUPFAM" id="SSF54523">
    <property type="entry name" value="Pili subunits"/>
    <property type="match status" value="1"/>
</dbReference>
<dbReference type="RefSeq" id="WP_073377127.1">
    <property type="nucleotide sequence ID" value="NZ_FQXS01000018.1"/>
</dbReference>
<protein>
    <submittedName>
        <fullName evidence="2">Prepilin-type N-terminal cleavage/methylation domain-containing protein</fullName>
    </submittedName>
</protein>
<dbReference type="Proteomes" id="UP000184139">
    <property type="component" value="Unassembled WGS sequence"/>
</dbReference>
<keyword evidence="1" id="KW-1133">Transmembrane helix</keyword>
<dbReference type="AlphaFoldDB" id="A0A1M5X8H1"/>
<accession>A0A1M5X8H1</accession>
<dbReference type="OrthoDB" id="5405832at2"/>
<dbReference type="NCBIfam" id="TIGR02532">
    <property type="entry name" value="IV_pilin_GFxxxE"/>
    <property type="match status" value="1"/>
</dbReference>
<evidence type="ECO:0000256" key="1">
    <source>
        <dbReference type="SAM" id="Phobius"/>
    </source>
</evidence>
<dbReference type="Pfam" id="PF07963">
    <property type="entry name" value="N_methyl"/>
    <property type="match status" value="1"/>
</dbReference>
<name>A0A1M5X8H1_9BACT</name>
<feature type="transmembrane region" description="Helical" evidence="1">
    <location>
        <begin position="20"/>
        <end position="40"/>
    </location>
</feature>
<keyword evidence="1" id="KW-0812">Transmembrane</keyword>
<keyword evidence="3" id="KW-1185">Reference proteome</keyword>
<dbReference type="PROSITE" id="PS00409">
    <property type="entry name" value="PROKAR_NTER_METHYL"/>
    <property type="match status" value="1"/>
</dbReference>
<reference evidence="2 3" key="1">
    <citation type="submission" date="2016-11" db="EMBL/GenBank/DDBJ databases">
        <authorList>
            <person name="Jaros S."/>
            <person name="Januszkiewicz K."/>
            <person name="Wedrychowicz H."/>
        </authorList>
    </citation>
    <scope>NUCLEOTIDE SEQUENCE [LARGE SCALE GENOMIC DNA]</scope>
    <source>
        <strain evidence="2 3">DSM 9705</strain>
    </source>
</reference>
<dbReference type="InterPro" id="IPR045584">
    <property type="entry name" value="Pilin-like"/>
</dbReference>
<dbReference type="STRING" id="1121409.SAMN02745124_02836"/>
<evidence type="ECO:0000313" key="2">
    <source>
        <dbReference type="EMBL" id="SHH95942.1"/>
    </source>
</evidence>
<gene>
    <name evidence="2" type="ORF">SAMN02745124_02836</name>
</gene>